<dbReference type="Pfam" id="PF13088">
    <property type="entry name" value="BNR_2"/>
    <property type="match status" value="1"/>
</dbReference>
<dbReference type="Proteomes" id="UP000054383">
    <property type="component" value="Unassembled WGS sequence"/>
</dbReference>
<dbReference type="Gene3D" id="2.120.10.10">
    <property type="match status" value="1"/>
</dbReference>
<evidence type="ECO:0000313" key="2">
    <source>
        <dbReference type="EMBL" id="CRG89632.1"/>
    </source>
</evidence>
<proteinExistence type="predicted"/>
<protein>
    <recommendedName>
        <fullName evidence="1">Sialidase domain-containing protein</fullName>
    </recommendedName>
</protein>
<accession>A0A0U1M2M5</accession>
<sequence length="390" mass="43659">MAVSQETVSRLSDGTIRQASKPYFQQEAYLRPATIQCHASNLLHLPNGDLMCAWFGGNMEGKPDISIYLARLVSGKQNWSEAVRVTHDNTRSEQNPLIFREPSSGKLWLLYTSQKGGNQDSAVVKRVTSDDDGHTWNDPQILFSEPGTFIRQPITVLDDGAFVVPTFKCRVDPGQKWLGSDDISVIRTSHDQGKTWSETAIPDSTGCVHMEIQRLRDGSYLALYRSRWADFIYSSTSPDGLSWSAPQPTSLPNPNAGICFDVLPSGRVVVVYNHSSKQNAKGRRTGLYDDIGDKDDNRQNQIAKYAGKEAFWGAPRGPLCVAWSDDNGKSFKHRVLEDGDGFCMTNNSEDKLNRELSYPSMVIGGDGTIHIAFTFWRQTIKYVEIRDDFF</sequence>
<gene>
    <name evidence="2" type="ORF">PISL3812_06671</name>
</gene>
<dbReference type="OMA" id="NPNAGIC"/>
<dbReference type="OrthoDB" id="504663at2759"/>
<keyword evidence="3" id="KW-1185">Reference proteome</keyword>
<dbReference type="InterPro" id="IPR011040">
    <property type="entry name" value="Sialidase"/>
</dbReference>
<dbReference type="EMBL" id="CVMT01000006">
    <property type="protein sequence ID" value="CRG89632.1"/>
    <property type="molecule type" value="Genomic_DNA"/>
</dbReference>
<dbReference type="AlphaFoldDB" id="A0A0U1M2M5"/>
<dbReference type="PANTHER" id="PTHR43752:SF2">
    <property type="entry name" value="BNR_ASP-BOX REPEAT FAMILY PROTEIN"/>
    <property type="match status" value="1"/>
</dbReference>
<name>A0A0U1M2M5_TALIS</name>
<evidence type="ECO:0000313" key="3">
    <source>
        <dbReference type="Proteomes" id="UP000054383"/>
    </source>
</evidence>
<dbReference type="InterPro" id="IPR036278">
    <property type="entry name" value="Sialidase_sf"/>
</dbReference>
<evidence type="ECO:0000259" key="1">
    <source>
        <dbReference type="Pfam" id="PF13088"/>
    </source>
</evidence>
<organism evidence="2 3">
    <name type="scientific">Talaromyces islandicus</name>
    <name type="common">Penicillium islandicum</name>
    <dbReference type="NCBI Taxonomy" id="28573"/>
    <lineage>
        <taxon>Eukaryota</taxon>
        <taxon>Fungi</taxon>
        <taxon>Dikarya</taxon>
        <taxon>Ascomycota</taxon>
        <taxon>Pezizomycotina</taxon>
        <taxon>Eurotiomycetes</taxon>
        <taxon>Eurotiomycetidae</taxon>
        <taxon>Eurotiales</taxon>
        <taxon>Trichocomaceae</taxon>
        <taxon>Talaromyces</taxon>
        <taxon>Talaromyces sect. Islandici</taxon>
    </lineage>
</organism>
<reference evidence="2 3" key="1">
    <citation type="submission" date="2015-04" db="EMBL/GenBank/DDBJ databases">
        <authorList>
            <person name="Syromyatnikov M.Y."/>
            <person name="Popov V.N."/>
        </authorList>
    </citation>
    <scope>NUCLEOTIDE SEQUENCE [LARGE SCALE GENOMIC DNA]</scope>
    <source>
        <strain evidence="2">WF-38-12</strain>
    </source>
</reference>
<feature type="domain" description="Sialidase" evidence="1">
    <location>
        <begin position="48"/>
        <end position="371"/>
    </location>
</feature>
<dbReference type="CDD" id="cd15482">
    <property type="entry name" value="Sialidase_non-viral"/>
    <property type="match status" value="1"/>
</dbReference>
<dbReference type="SUPFAM" id="SSF50939">
    <property type="entry name" value="Sialidases"/>
    <property type="match status" value="1"/>
</dbReference>
<dbReference type="PANTHER" id="PTHR43752">
    <property type="entry name" value="BNR/ASP-BOX REPEAT FAMILY PROTEIN"/>
    <property type="match status" value="1"/>
</dbReference>